<evidence type="ECO:0000313" key="2">
    <source>
        <dbReference type="EMBL" id="CAH7668314.1"/>
    </source>
</evidence>
<evidence type="ECO:0000256" key="1">
    <source>
        <dbReference type="SAM" id="MobiDB-lite"/>
    </source>
</evidence>
<organism evidence="2 3">
    <name type="scientific">Phakopsora pachyrhizi</name>
    <name type="common">Asian soybean rust disease fungus</name>
    <dbReference type="NCBI Taxonomy" id="170000"/>
    <lineage>
        <taxon>Eukaryota</taxon>
        <taxon>Fungi</taxon>
        <taxon>Dikarya</taxon>
        <taxon>Basidiomycota</taxon>
        <taxon>Pucciniomycotina</taxon>
        <taxon>Pucciniomycetes</taxon>
        <taxon>Pucciniales</taxon>
        <taxon>Phakopsoraceae</taxon>
        <taxon>Phakopsora</taxon>
    </lineage>
</organism>
<protein>
    <submittedName>
        <fullName evidence="2">Uncharacterized protein</fullName>
    </submittedName>
</protein>
<proteinExistence type="predicted"/>
<feature type="compositionally biased region" description="Basic residues" evidence="1">
    <location>
        <begin position="238"/>
        <end position="257"/>
    </location>
</feature>
<feature type="compositionally biased region" description="Basic residues" evidence="1">
    <location>
        <begin position="195"/>
        <end position="215"/>
    </location>
</feature>
<evidence type="ECO:0000313" key="3">
    <source>
        <dbReference type="Proteomes" id="UP001153365"/>
    </source>
</evidence>
<comment type="caution">
    <text evidence="2">The sequence shown here is derived from an EMBL/GenBank/DDBJ whole genome shotgun (WGS) entry which is preliminary data.</text>
</comment>
<dbReference type="AlphaFoldDB" id="A0AAV0AIR1"/>
<name>A0AAV0AIR1_PHAPC</name>
<accession>A0AAV0AIR1</accession>
<dbReference type="EMBL" id="CALTRL010000473">
    <property type="protein sequence ID" value="CAH7668314.1"/>
    <property type="molecule type" value="Genomic_DNA"/>
</dbReference>
<keyword evidence="3" id="KW-1185">Reference proteome</keyword>
<dbReference type="Proteomes" id="UP001153365">
    <property type="component" value="Unassembled WGS sequence"/>
</dbReference>
<gene>
    <name evidence="2" type="ORF">PPACK8108_LOCUS2800</name>
</gene>
<sequence>MKPSAISRILPKGLRVVKIDGLLNREIEAPLSRIGSFGSDCCKQKEMNKSRGKQVTCKQMNIHQENNAATTYRNESQRLTAHIFRDLSSQSAQKAEEGIGYCCGGSIVIELSSRGVLMKFGGCWSHLKLLMEQVKFNGMDMVNGDRRWSAGTAGDQELKTLPRMPLRMGDIECLWELVGLEQDKDSTRIKEQKSRGYRIKRIKDYQKKRRRRRRSRAVEQDRGAENSGINNNNNNMKKINKKKDRKNNKKKEKNNKK</sequence>
<reference evidence="2" key="1">
    <citation type="submission" date="2022-06" db="EMBL/GenBank/DDBJ databases">
        <authorList>
            <consortium name="SYNGENTA / RWTH Aachen University"/>
        </authorList>
    </citation>
    <scope>NUCLEOTIDE SEQUENCE</scope>
</reference>
<feature type="region of interest" description="Disordered" evidence="1">
    <location>
        <begin position="189"/>
        <end position="257"/>
    </location>
</feature>